<organism evidence="1 2">
    <name type="scientific">Halochromatium glycolicum</name>
    <dbReference type="NCBI Taxonomy" id="85075"/>
    <lineage>
        <taxon>Bacteria</taxon>
        <taxon>Pseudomonadati</taxon>
        <taxon>Pseudomonadota</taxon>
        <taxon>Gammaproteobacteria</taxon>
        <taxon>Chromatiales</taxon>
        <taxon>Chromatiaceae</taxon>
        <taxon>Halochromatium</taxon>
    </lineage>
</organism>
<accession>A0AAJ0U7Z5</accession>
<dbReference type="EMBL" id="NRSJ01000035">
    <property type="protein sequence ID" value="MBK1706152.1"/>
    <property type="molecule type" value="Genomic_DNA"/>
</dbReference>
<reference evidence="1" key="2">
    <citation type="journal article" date="2020" name="Microorganisms">
        <title>Osmotic Adaptation and Compatible Solute Biosynthesis of Phototrophic Bacteria as Revealed from Genome Analyses.</title>
        <authorList>
            <person name="Imhoff J.F."/>
            <person name="Rahn T."/>
            <person name="Kunzel S."/>
            <person name="Keller A."/>
            <person name="Neulinger S.C."/>
        </authorList>
    </citation>
    <scope>NUCLEOTIDE SEQUENCE</scope>
    <source>
        <strain evidence="1">DSM 11080</strain>
    </source>
</reference>
<proteinExistence type="predicted"/>
<keyword evidence="2" id="KW-1185">Reference proteome</keyword>
<dbReference type="Proteomes" id="UP001296776">
    <property type="component" value="Unassembled WGS sequence"/>
</dbReference>
<dbReference type="AlphaFoldDB" id="A0AAJ0U7Z5"/>
<sequence length="89" mass="9573">MRSSYLEVTFRHGRPLTAYLYLPRSPGDRSDRVEQAGSGLLVDYTADGKPIGIEITAPAQVGIAELNHVLAALRAPAVTNEDIAPLRAT</sequence>
<name>A0AAJ0U7Z5_9GAMM</name>
<reference evidence="1" key="1">
    <citation type="submission" date="2017-08" db="EMBL/GenBank/DDBJ databases">
        <authorList>
            <person name="Imhoff J.F."/>
            <person name="Rahn T."/>
            <person name="Kuenzel S."/>
            <person name="Neulinger S.C."/>
        </authorList>
    </citation>
    <scope>NUCLEOTIDE SEQUENCE</scope>
    <source>
        <strain evidence="1">DSM 11080</strain>
    </source>
</reference>
<dbReference type="InterPro" id="IPR019270">
    <property type="entry name" value="DUF2283"/>
</dbReference>
<dbReference type="RefSeq" id="WP_200347605.1">
    <property type="nucleotide sequence ID" value="NZ_NRSJ01000035.1"/>
</dbReference>
<comment type="caution">
    <text evidence="1">The sequence shown here is derived from an EMBL/GenBank/DDBJ whole genome shotgun (WGS) entry which is preliminary data.</text>
</comment>
<evidence type="ECO:0000313" key="2">
    <source>
        <dbReference type="Proteomes" id="UP001296776"/>
    </source>
</evidence>
<evidence type="ECO:0000313" key="1">
    <source>
        <dbReference type="EMBL" id="MBK1706152.1"/>
    </source>
</evidence>
<dbReference type="Pfam" id="PF10049">
    <property type="entry name" value="DUF2283"/>
    <property type="match status" value="1"/>
</dbReference>
<protein>
    <recommendedName>
        <fullName evidence="3">DUF2283 domain-containing protein</fullName>
    </recommendedName>
</protein>
<evidence type="ECO:0008006" key="3">
    <source>
        <dbReference type="Google" id="ProtNLM"/>
    </source>
</evidence>
<gene>
    <name evidence="1" type="ORF">CKO40_16755</name>
</gene>